<dbReference type="AlphaFoldDB" id="A0A1X0YHC4"/>
<evidence type="ECO:0000313" key="2">
    <source>
        <dbReference type="Proteomes" id="UP000193040"/>
    </source>
</evidence>
<dbReference type="InterPro" id="IPR004401">
    <property type="entry name" value="YbaB/EbfC"/>
</dbReference>
<dbReference type="GO" id="GO:0003677">
    <property type="term" value="F:DNA binding"/>
    <property type="evidence" value="ECO:0007669"/>
    <property type="project" value="InterPro"/>
</dbReference>
<gene>
    <name evidence="1" type="ORF">B5M45_00185</name>
</gene>
<dbReference type="Gene3D" id="3.30.1310.10">
    <property type="entry name" value="Nucleoid-associated protein YbaB-like domain"/>
    <property type="match status" value="1"/>
</dbReference>
<reference evidence="1 2" key="1">
    <citation type="submission" date="2017-03" db="EMBL/GenBank/DDBJ databases">
        <title>Genomic insights into Mycobacterium simiae human colonization.</title>
        <authorList>
            <person name="Steffani J.L."/>
            <person name="Brunck M.E."/>
            <person name="Cruz E."/>
            <person name="Montiel R."/>
            <person name="Barona F."/>
        </authorList>
    </citation>
    <scope>NUCLEOTIDE SEQUENCE [LARGE SCALE GENOMIC DNA]</scope>
    <source>
        <strain evidence="1 2">MsiGto</strain>
    </source>
</reference>
<dbReference type="InterPro" id="IPR036894">
    <property type="entry name" value="YbaB-like_sf"/>
</dbReference>
<proteinExistence type="predicted"/>
<sequence>MNNDATSQDLVHLLSLVREQLQDLPAMQQKRSSLTAKASAANGTVEVTVDARHCVVKTVIDESYLQEFDFAGLGEHVTKAARLAAQDVEQQALALQALLADRRREILSFSRMVEDAPAFHDAITRLRSTAPDEGRRARDEDDGFDDFSQFPIVRR</sequence>
<evidence type="ECO:0008006" key="3">
    <source>
        <dbReference type="Google" id="ProtNLM"/>
    </source>
</evidence>
<comment type="caution">
    <text evidence="1">The sequence shown here is derived from an EMBL/GenBank/DDBJ whole genome shotgun (WGS) entry which is preliminary data.</text>
</comment>
<dbReference type="SUPFAM" id="SSF82607">
    <property type="entry name" value="YbaB-like"/>
    <property type="match status" value="1"/>
</dbReference>
<accession>A0A1X0YHC4</accession>
<name>A0A1X0YHC4_MYCSI</name>
<dbReference type="RefSeq" id="WP_084946587.1">
    <property type="nucleotide sequence ID" value="NZ_MZZM01000001.1"/>
</dbReference>
<protein>
    <recommendedName>
        <fullName evidence="3">YbaB/EbfC family nucleoid-associated protein</fullName>
    </recommendedName>
</protein>
<dbReference type="Proteomes" id="UP000193040">
    <property type="component" value="Unassembled WGS sequence"/>
</dbReference>
<organism evidence="1 2">
    <name type="scientific">Mycobacterium simiae</name>
    <name type="common">Mycobacterium habana</name>
    <dbReference type="NCBI Taxonomy" id="1784"/>
    <lineage>
        <taxon>Bacteria</taxon>
        <taxon>Bacillati</taxon>
        <taxon>Actinomycetota</taxon>
        <taxon>Actinomycetes</taxon>
        <taxon>Mycobacteriales</taxon>
        <taxon>Mycobacteriaceae</taxon>
        <taxon>Mycobacterium</taxon>
        <taxon>Mycobacterium simiae complex</taxon>
    </lineage>
</organism>
<dbReference type="Pfam" id="PF02575">
    <property type="entry name" value="YbaB_DNA_bd"/>
    <property type="match status" value="1"/>
</dbReference>
<keyword evidence="2" id="KW-1185">Reference proteome</keyword>
<evidence type="ECO:0000313" key="1">
    <source>
        <dbReference type="EMBL" id="ORJ64736.1"/>
    </source>
</evidence>
<dbReference type="EMBL" id="MZZM01000001">
    <property type="protein sequence ID" value="ORJ64736.1"/>
    <property type="molecule type" value="Genomic_DNA"/>
</dbReference>